<feature type="region of interest" description="Disordered" evidence="1">
    <location>
        <begin position="169"/>
        <end position="199"/>
    </location>
</feature>
<sequence length="693" mass="76019">MSFTSWRRNDASPSLSPAQQIPRKLEAVASVRDDKIPSYKQRSQLSWRPHIIRSWTLICLLIITLGLIAVLEYISHTLPGIITTAHSLTTTSSTTSVSTHASPSIAQKQATSLTEVRVGYRARTAFAASNTTTTSRPSSAYSLHSEPEPSTTVGTAYLGSAGSQIATKSSTSVTASETVGAPPAGSYLHTDGPNPKNDDATGQWHWNGTQIFVGTYLPVLIAMIYRMLWTAIYHGFCLIEPFQQLYGSRGSLANSAFFELYQARTVFTPLIALRRKRWILAAVALTQTLTTLLPGLAAESIHPDTNWGCSQPSNDKNNPCPPRITMNIPVIRVLQGIVSLAALVLIVAVLVTYRKQTGVARDPSSIAAVASLMRHPSLLAELQNLPADASKKKMMSALEGHRYSLSSWQDSFRDRHYGVLPMQTYGESSLSKADEPLMGPSDKPVNAKSHWHKYGGEWIVAIFTIGTFAVVLAYCLDGQDDGFNRFFSSNTFGPRLILTTSATVLATRWRSEEQKMMTMAPYQRLANGPAPARSTLYFQSHLTPVFSTIYTVRHGYYVVASLTLMTLLAEGLSVVISGVPFAPAEVWQQLIISVGMSLAILALMLIVVLVLVVYRRSEIELPRHPDTLGVAMSYVCGSRFLDILGELDSPKASATVHAESLDKLYEFRKKVRIDGKTAWTMDECAEDPLLRAK</sequence>
<dbReference type="PANTHER" id="PTHR37544">
    <property type="entry name" value="SPRAY-RELATED"/>
    <property type="match status" value="1"/>
</dbReference>
<proteinExistence type="predicted"/>
<evidence type="ECO:0000256" key="1">
    <source>
        <dbReference type="SAM" id="MobiDB-lite"/>
    </source>
</evidence>
<keyword evidence="2" id="KW-0812">Transmembrane</keyword>
<comment type="caution">
    <text evidence="3">The sequence shown here is derived from an EMBL/GenBank/DDBJ whole genome shotgun (WGS) entry which is preliminary data.</text>
</comment>
<keyword evidence="2" id="KW-0472">Membrane</keyword>
<dbReference type="InterPro" id="IPR021840">
    <property type="entry name" value="DUF3433"/>
</dbReference>
<reference evidence="3" key="1">
    <citation type="submission" date="2023-07" db="EMBL/GenBank/DDBJ databases">
        <title>Black Yeasts Isolated from many extreme environments.</title>
        <authorList>
            <person name="Coleine C."/>
            <person name="Stajich J.E."/>
            <person name="Selbmann L."/>
        </authorList>
    </citation>
    <scope>NUCLEOTIDE SEQUENCE</scope>
    <source>
        <strain evidence="3">CCFEE 5485</strain>
    </source>
</reference>
<accession>A0AAE0WTM0</accession>
<dbReference type="EMBL" id="JAUTXT010000005">
    <property type="protein sequence ID" value="KAK3677954.1"/>
    <property type="molecule type" value="Genomic_DNA"/>
</dbReference>
<feature type="transmembrane region" description="Helical" evidence="2">
    <location>
        <begin position="556"/>
        <end position="578"/>
    </location>
</feature>
<dbReference type="Pfam" id="PF11915">
    <property type="entry name" value="DUF3433"/>
    <property type="match status" value="2"/>
</dbReference>
<feature type="transmembrane region" description="Helical" evidence="2">
    <location>
        <begin position="51"/>
        <end position="71"/>
    </location>
</feature>
<feature type="transmembrane region" description="Helical" evidence="2">
    <location>
        <begin position="458"/>
        <end position="476"/>
    </location>
</feature>
<keyword evidence="4" id="KW-1185">Reference proteome</keyword>
<organism evidence="3 4">
    <name type="scientific">Recurvomyces mirabilis</name>
    <dbReference type="NCBI Taxonomy" id="574656"/>
    <lineage>
        <taxon>Eukaryota</taxon>
        <taxon>Fungi</taxon>
        <taxon>Dikarya</taxon>
        <taxon>Ascomycota</taxon>
        <taxon>Pezizomycotina</taxon>
        <taxon>Dothideomycetes</taxon>
        <taxon>Dothideomycetidae</taxon>
        <taxon>Mycosphaerellales</taxon>
        <taxon>Teratosphaeriaceae</taxon>
        <taxon>Recurvomyces</taxon>
    </lineage>
</organism>
<feature type="compositionally biased region" description="Polar residues" evidence="1">
    <location>
        <begin position="137"/>
        <end position="149"/>
    </location>
</feature>
<feature type="transmembrane region" description="Helical" evidence="2">
    <location>
        <begin position="590"/>
        <end position="614"/>
    </location>
</feature>
<evidence type="ECO:0000313" key="3">
    <source>
        <dbReference type="EMBL" id="KAK3677954.1"/>
    </source>
</evidence>
<feature type="transmembrane region" description="Helical" evidence="2">
    <location>
        <begin position="492"/>
        <end position="509"/>
    </location>
</feature>
<feature type="region of interest" description="Disordered" evidence="1">
    <location>
        <begin position="1"/>
        <end position="21"/>
    </location>
</feature>
<name>A0AAE0WTM0_9PEZI</name>
<feature type="transmembrane region" description="Helical" evidence="2">
    <location>
        <begin position="216"/>
        <end position="239"/>
    </location>
</feature>
<gene>
    <name evidence="3" type="ORF">LTR78_002049</name>
</gene>
<feature type="compositionally biased region" description="Polar residues" evidence="1">
    <location>
        <begin position="1"/>
        <end position="19"/>
    </location>
</feature>
<keyword evidence="2" id="KW-1133">Transmembrane helix</keyword>
<evidence type="ECO:0000256" key="2">
    <source>
        <dbReference type="SAM" id="Phobius"/>
    </source>
</evidence>
<dbReference type="PANTHER" id="PTHR37544:SF3">
    <property type="entry name" value="SPRAY"/>
    <property type="match status" value="1"/>
</dbReference>
<dbReference type="AlphaFoldDB" id="A0AAE0WTM0"/>
<feature type="region of interest" description="Disordered" evidence="1">
    <location>
        <begin position="129"/>
        <end position="149"/>
    </location>
</feature>
<evidence type="ECO:0000313" key="4">
    <source>
        <dbReference type="Proteomes" id="UP001274830"/>
    </source>
</evidence>
<feature type="transmembrane region" description="Helical" evidence="2">
    <location>
        <begin position="333"/>
        <end position="353"/>
    </location>
</feature>
<feature type="transmembrane region" description="Helical" evidence="2">
    <location>
        <begin position="278"/>
        <end position="297"/>
    </location>
</feature>
<dbReference type="Proteomes" id="UP001274830">
    <property type="component" value="Unassembled WGS sequence"/>
</dbReference>
<protein>
    <submittedName>
        <fullName evidence="3">Uncharacterized protein</fullName>
    </submittedName>
</protein>